<dbReference type="Gene3D" id="3.30.1120.70">
    <property type="match status" value="1"/>
</dbReference>
<gene>
    <name evidence="4" type="ORF">UFOVP862_9</name>
</gene>
<evidence type="ECO:0000256" key="3">
    <source>
        <dbReference type="ARBA" id="ARBA00023219"/>
    </source>
</evidence>
<dbReference type="InterPro" id="IPR006944">
    <property type="entry name" value="Phage/GTA_portal"/>
</dbReference>
<keyword evidence="2" id="KW-1171">Viral genome ejection through host cell envelope</keyword>
<name>A0A6J5P819_9CAUD</name>
<dbReference type="Gene3D" id="1.20.1270.210">
    <property type="match status" value="1"/>
</dbReference>
<dbReference type="EMBL" id="LR796813">
    <property type="protein sequence ID" value="CAB4167327.1"/>
    <property type="molecule type" value="Genomic_DNA"/>
</dbReference>
<keyword evidence="1" id="KW-0118">Viral capsid assembly</keyword>
<evidence type="ECO:0000256" key="2">
    <source>
        <dbReference type="ARBA" id="ARBA00023009"/>
    </source>
</evidence>
<dbReference type="InterPro" id="IPR006427">
    <property type="entry name" value="Portal_HK97"/>
</dbReference>
<proteinExistence type="predicted"/>
<dbReference type="Gene3D" id="3.40.140.120">
    <property type="match status" value="1"/>
</dbReference>
<accession>A0A6J5P819</accession>
<keyword evidence="3" id="KW-0231">Viral genome packaging</keyword>
<evidence type="ECO:0000256" key="1">
    <source>
        <dbReference type="ARBA" id="ARBA00022950"/>
    </source>
</evidence>
<organism evidence="4">
    <name type="scientific">uncultured Caudovirales phage</name>
    <dbReference type="NCBI Taxonomy" id="2100421"/>
    <lineage>
        <taxon>Viruses</taxon>
        <taxon>Duplodnaviria</taxon>
        <taxon>Heunggongvirae</taxon>
        <taxon>Uroviricota</taxon>
        <taxon>Caudoviricetes</taxon>
        <taxon>Peduoviridae</taxon>
        <taxon>Maltschvirus</taxon>
        <taxon>Maltschvirus maltsch</taxon>
    </lineage>
</organism>
<keyword evidence="2" id="KW-1162">Viral penetration into host cytoplasm</keyword>
<protein>
    <submittedName>
        <fullName evidence="4">COG4695 Phage-related protein</fullName>
    </submittedName>
</protein>
<dbReference type="NCBIfam" id="TIGR01537">
    <property type="entry name" value="portal_HK97"/>
    <property type="match status" value="1"/>
</dbReference>
<sequence>MASWFGRFFYRSQAQTLISFTPLTLTTLSTDLLGCPAIVRAVNLISTDSARLDLTVTRRDGSIVKDSPVIDLLRGDSSSFLSGYEVRRWLAASALYFGNGYLFIRRDLRTGDPVALEPIDPSAVSVEIKGTQARYIIDRQVVDDSSIVHVRASTDPRSPWLGVSPIDQCSRVLGTQAILDQAIEELAKSGFVGKLAIEHPGPLTATARDSMRTKWAEQHSGADKLGFPAFFGEGMKVNQMAADAAARLMECKRLGVEEVARAFSVPAQLLGQGEGRSQPEVAQAYVTHCLAPFCAGIDAEFSRKLLPPGERITTDLVPITQGDFRTAGKAYAALVGIGVLAPNDARVRLGLPRIAGLDDPAPVISGITPAANLADAEEGDPPYE</sequence>
<evidence type="ECO:0000313" key="4">
    <source>
        <dbReference type="EMBL" id="CAB4167327.1"/>
    </source>
</evidence>
<reference evidence="4" key="1">
    <citation type="submission" date="2020-04" db="EMBL/GenBank/DDBJ databases">
        <authorList>
            <person name="Chiriac C."/>
            <person name="Salcher M."/>
            <person name="Ghai R."/>
            <person name="Kavagutti S V."/>
        </authorList>
    </citation>
    <scope>NUCLEOTIDE SEQUENCE</scope>
</reference>
<dbReference type="Pfam" id="PF04860">
    <property type="entry name" value="Phage_portal"/>
    <property type="match status" value="1"/>
</dbReference>
<keyword evidence="2" id="KW-1160">Virus entry into host cell</keyword>
<keyword evidence="1" id="KW-1188">Viral release from host cell</keyword>